<comment type="caution">
    <text evidence="3">The sequence shown here is derived from an EMBL/GenBank/DDBJ whole genome shotgun (WGS) entry which is preliminary data.</text>
</comment>
<keyword evidence="2" id="KW-1133">Transmembrane helix</keyword>
<gene>
    <name evidence="3" type="ORF">GFC01_16330</name>
</gene>
<keyword evidence="4" id="KW-1185">Reference proteome</keyword>
<accession>A0A6N7IW22</accession>
<evidence type="ECO:0000256" key="2">
    <source>
        <dbReference type="SAM" id="Phobius"/>
    </source>
</evidence>
<proteinExistence type="predicted"/>
<keyword evidence="2" id="KW-0812">Transmembrane</keyword>
<dbReference type="AlphaFoldDB" id="A0A6N7IW22"/>
<organism evidence="3 4">
    <name type="scientific">Desulfofundulus thermobenzoicus</name>
    <dbReference type="NCBI Taxonomy" id="29376"/>
    <lineage>
        <taxon>Bacteria</taxon>
        <taxon>Bacillati</taxon>
        <taxon>Bacillota</taxon>
        <taxon>Clostridia</taxon>
        <taxon>Eubacteriales</taxon>
        <taxon>Peptococcaceae</taxon>
        <taxon>Desulfofundulus</taxon>
    </lineage>
</organism>
<feature type="transmembrane region" description="Helical" evidence="2">
    <location>
        <begin position="60"/>
        <end position="81"/>
    </location>
</feature>
<dbReference type="OrthoDB" id="1724252at2"/>
<evidence type="ECO:0000313" key="3">
    <source>
        <dbReference type="EMBL" id="MQL53793.1"/>
    </source>
</evidence>
<evidence type="ECO:0000313" key="4">
    <source>
        <dbReference type="Proteomes" id="UP000441717"/>
    </source>
</evidence>
<reference evidence="3 4" key="1">
    <citation type="submission" date="2019-10" db="EMBL/GenBank/DDBJ databases">
        <title>Comparative genomics of sulfur disproportionating microorganisms.</title>
        <authorList>
            <person name="Ward L.M."/>
            <person name="Bertran E."/>
            <person name="Johnston D."/>
        </authorList>
    </citation>
    <scope>NUCLEOTIDE SEQUENCE [LARGE SCALE GENOMIC DNA]</scope>
    <source>
        <strain evidence="3 4">DSM 14055</strain>
    </source>
</reference>
<protein>
    <submittedName>
        <fullName evidence="3">Uncharacterized protein</fullName>
    </submittedName>
</protein>
<sequence length="83" mass="9328">MPEETIKEIAATSEQSPGSMPPRGLVSQEFFFLLQRIDRLDEKLSARMDKMDDKLNNIRLWAISTVVAILVGFIGVIATLINH</sequence>
<evidence type="ECO:0000256" key="1">
    <source>
        <dbReference type="SAM" id="MobiDB-lite"/>
    </source>
</evidence>
<dbReference type="Proteomes" id="UP000441717">
    <property type="component" value="Unassembled WGS sequence"/>
</dbReference>
<dbReference type="EMBL" id="WHYR01000068">
    <property type="protein sequence ID" value="MQL53793.1"/>
    <property type="molecule type" value="Genomic_DNA"/>
</dbReference>
<keyword evidence="2" id="KW-0472">Membrane</keyword>
<feature type="region of interest" description="Disordered" evidence="1">
    <location>
        <begin position="1"/>
        <end position="23"/>
    </location>
</feature>
<name>A0A6N7IW22_9FIRM</name>